<organism evidence="2 3">
    <name type="scientific">Rangifer tarandus platyrhynchus</name>
    <name type="common">Svalbard reindeer</name>
    <dbReference type="NCBI Taxonomy" id="3082113"/>
    <lineage>
        <taxon>Eukaryota</taxon>
        <taxon>Metazoa</taxon>
        <taxon>Chordata</taxon>
        <taxon>Craniata</taxon>
        <taxon>Vertebrata</taxon>
        <taxon>Euteleostomi</taxon>
        <taxon>Mammalia</taxon>
        <taxon>Eutheria</taxon>
        <taxon>Laurasiatheria</taxon>
        <taxon>Artiodactyla</taxon>
        <taxon>Ruminantia</taxon>
        <taxon>Pecora</taxon>
        <taxon>Cervidae</taxon>
        <taxon>Odocoileinae</taxon>
        <taxon>Rangifer</taxon>
    </lineage>
</organism>
<proteinExistence type="predicted"/>
<evidence type="ECO:0000256" key="1">
    <source>
        <dbReference type="SAM" id="MobiDB-lite"/>
    </source>
</evidence>
<name>A0ABN8YTU0_RANTA</name>
<sequence>MAPPESRSARGRRPARSPLRAHSLSSLAGRKNGGRRTPRGPSQHVPQTERAQAARDHEECLSARWLSQS</sequence>
<feature type="region of interest" description="Disordered" evidence="1">
    <location>
        <begin position="1"/>
        <end position="69"/>
    </location>
</feature>
<protein>
    <submittedName>
        <fullName evidence="2">Uncharacterized protein</fullName>
    </submittedName>
</protein>
<dbReference type="Proteomes" id="UP001176941">
    <property type="component" value="Chromosome 23"/>
</dbReference>
<evidence type="ECO:0000313" key="3">
    <source>
        <dbReference type="Proteomes" id="UP001176941"/>
    </source>
</evidence>
<gene>
    <name evidence="2" type="ORF">MRATA1EN1_LOCUS13836</name>
</gene>
<evidence type="ECO:0000313" key="2">
    <source>
        <dbReference type="EMBL" id="CAI9164874.1"/>
    </source>
</evidence>
<reference evidence="2" key="1">
    <citation type="submission" date="2023-04" db="EMBL/GenBank/DDBJ databases">
        <authorList>
            <consortium name="ELIXIR-Norway"/>
        </authorList>
    </citation>
    <scope>NUCLEOTIDE SEQUENCE [LARGE SCALE GENOMIC DNA]</scope>
</reference>
<accession>A0ABN8YTU0</accession>
<feature type="compositionally biased region" description="Basic and acidic residues" evidence="1">
    <location>
        <begin position="52"/>
        <end position="61"/>
    </location>
</feature>
<keyword evidence="3" id="KW-1185">Reference proteome</keyword>
<dbReference type="EMBL" id="OX459959">
    <property type="protein sequence ID" value="CAI9164874.1"/>
    <property type="molecule type" value="Genomic_DNA"/>
</dbReference>